<dbReference type="Proteomes" id="UP000005867">
    <property type="component" value="Chromosome"/>
</dbReference>
<keyword evidence="2" id="KW-1185">Reference proteome</keyword>
<organism evidence="1 2">
    <name type="scientific">Pyrobaculum ferrireducens</name>
    <dbReference type="NCBI Taxonomy" id="1104324"/>
    <lineage>
        <taxon>Archaea</taxon>
        <taxon>Thermoproteota</taxon>
        <taxon>Thermoprotei</taxon>
        <taxon>Thermoproteales</taxon>
        <taxon>Thermoproteaceae</taxon>
        <taxon>Pyrobaculum</taxon>
    </lineage>
</organism>
<dbReference type="CDD" id="cd00090">
    <property type="entry name" value="HTH_ARSR"/>
    <property type="match status" value="1"/>
</dbReference>
<dbReference type="KEGG" id="pyr:P186_1114"/>
<dbReference type="BioCyc" id="PSP1104324:GJSN-1086-MONOMER"/>
<dbReference type="GO" id="GO:0043565">
    <property type="term" value="F:sequence-specific DNA binding"/>
    <property type="evidence" value="ECO:0007669"/>
    <property type="project" value="InterPro"/>
</dbReference>
<proteinExistence type="predicted"/>
<protein>
    <submittedName>
        <fullName evidence="1">Putative transcriptional regulator, AsnC family</fullName>
    </submittedName>
</protein>
<dbReference type="SUPFAM" id="SSF46785">
    <property type="entry name" value="Winged helix' DNA-binding domain"/>
    <property type="match status" value="1"/>
</dbReference>
<dbReference type="Pfam" id="PF13412">
    <property type="entry name" value="HTH_24"/>
    <property type="match status" value="1"/>
</dbReference>
<evidence type="ECO:0000313" key="2">
    <source>
        <dbReference type="Proteomes" id="UP000005867"/>
    </source>
</evidence>
<gene>
    <name evidence="1" type="ORF">P186_1114</name>
</gene>
<evidence type="ECO:0000313" key="1">
    <source>
        <dbReference type="EMBL" id="AET32547.1"/>
    </source>
</evidence>
<accession>G7VCC7</accession>
<dbReference type="InterPro" id="IPR036388">
    <property type="entry name" value="WH-like_DNA-bd_sf"/>
</dbReference>
<dbReference type="InterPro" id="IPR000485">
    <property type="entry name" value="AsnC-type_HTH_dom"/>
</dbReference>
<dbReference type="AlphaFoldDB" id="G7VCC7"/>
<dbReference type="InterPro" id="IPR011991">
    <property type="entry name" value="ArsR-like_HTH"/>
</dbReference>
<name>G7VCC7_9CREN</name>
<sequence length="72" mass="8400">MKVLAQDHYGLTLRELARRVGVAPKTLYRHIERLEKAGVLEVHKPSPRIKLIKLTSKYLWVKDFLQLNPHGE</sequence>
<dbReference type="HOGENOM" id="CLU_2713001_0_0_2"/>
<reference evidence="1 2" key="1">
    <citation type="journal article" date="2012" name="J. Bacteriol.">
        <title>Complete genome sequence of strain 1860, a crenarchaeon of the genus pyrobaculum able to grow with various electron acceptors.</title>
        <authorList>
            <person name="Mardanov A.V."/>
            <person name="Gumerov V.M."/>
            <person name="Slobodkina G.B."/>
            <person name="Beletsky A.V."/>
            <person name="Bonch-Osmolovskaya E.A."/>
            <person name="Ravin N.V."/>
            <person name="Skryabin K.G."/>
        </authorList>
    </citation>
    <scope>NUCLEOTIDE SEQUENCE [LARGE SCALE GENOMIC DNA]</scope>
    <source>
        <strain evidence="1 2">1860</strain>
    </source>
</reference>
<dbReference type="Gene3D" id="1.10.10.10">
    <property type="entry name" value="Winged helix-like DNA-binding domain superfamily/Winged helix DNA-binding domain"/>
    <property type="match status" value="1"/>
</dbReference>
<dbReference type="STRING" id="1104324.P186_1114"/>
<dbReference type="EMBL" id="CP003098">
    <property type="protein sequence ID" value="AET32547.1"/>
    <property type="molecule type" value="Genomic_DNA"/>
</dbReference>
<dbReference type="InterPro" id="IPR036390">
    <property type="entry name" value="WH_DNA-bd_sf"/>
</dbReference>
<dbReference type="eggNOG" id="arCOG01446">
    <property type="taxonomic scope" value="Archaea"/>
</dbReference>
<dbReference type="PRINTS" id="PR00033">
    <property type="entry name" value="HTHASNC"/>
</dbReference>